<dbReference type="InterPro" id="IPR008928">
    <property type="entry name" value="6-hairpin_glycosidase_sf"/>
</dbReference>
<dbReference type="InterPro" id="IPR004879">
    <property type="entry name" value="Ssp411-like_TRX"/>
</dbReference>
<evidence type="ECO:0000313" key="2">
    <source>
        <dbReference type="EMBL" id="ERM82028.1"/>
    </source>
</evidence>
<dbReference type="Gene3D" id="3.40.30.10">
    <property type="entry name" value="Glutaredoxin"/>
    <property type="match status" value="1"/>
</dbReference>
<dbReference type="SUPFAM" id="SSF48208">
    <property type="entry name" value="Six-hairpin glycosidases"/>
    <property type="match status" value="1"/>
</dbReference>
<proteinExistence type="predicted"/>
<evidence type="ECO:0000313" key="3">
    <source>
        <dbReference type="Proteomes" id="UP000016843"/>
    </source>
</evidence>
<evidence type="ECO:0000259" key="1">
    <source>
        <dbReference type="Pfam" id="PF03190"/>
    </source>
</evidence>
<name>U5BVY5_9BACT</name>
<dbReference type="GO" id="GO:0005975">
    <property type="term" value="P:carbohydrate metabolic process"/>
    <property type="evidence" value="ECO:0007669"/>
    <property type="project" value="InterPro"/>
</dbReference>
<dbReference type="Gene3D" id="1.50.10.20">
    <property type="match status" value="1"/>
</dbReference>
<accession>U5BVY5</accession>
<feature type="domain" description="Spermatogenesis-associated protein 20-like TRX" evidence="1">
    <location>
        <begin position="47"/>
        <end position="199"/>
    </location>
</feature>
<dbReference type="Proteomes" id="UP000016843">
    <property type="component" value="Unassembled WGS sequence"/>
</dbReference>
<dbReference type="PANTHER" id="PTHR42899">
    <property type="entry name" value="SPERMATOGENESIS-ASSOCIATED PROTEIN 20"/>
    <property type="match status" value="1"/>
</dbReference>
<dbReference type="AlphaFoldDB" id="U5BVY5"/>
<dbReference type="EMBL" id="AWXR01000034">
    <property type="protein sequence ID" value="ERM82028.1"/>
    <property type="molecule type" value="Genomic_DNA"/>
</dbReference>
<dbReference type="PATRIC" id="fig|1123057.7.peg.3042"/>
<protein>
    <recommendedName>
        <fullName evidence="1">Spermatogenesis-associated protein 20-like TRX domain-containing protein</fullName>
    </recommendedName>
</protein>
<dbReference type="PANTHER" id="PTHR42899:SF1">
    <property type="entry name" value="SPERMATOGENESIS-ASSOCIATED PROTEIN 20"/>
    <property type="match status" value="1"/>
</dbReference>
<dbReference type="SUPFAM" id="SSF52833">
    <property type="entry name" value="Thioredoxin-like"/>
    <property type="match status" value="1"/>
</dbReference>
<organism evidence="2 3">
    <name type="scientific">Rhodonellum psychrophilum GCM71 = DSM 17998</name>
    <dbReference type="NCBI Taxonomy" id="1123057"/>
    <lineage>
        <taxon>Bacteria</taxon>
        <taxon>Pseudomonadati</taxon>
        <taxon>Bacteroidota</taxon>
        <taxon>Cytophagia</taxon>
        <taxon>Cytophagales</taxon>
        <taxon>Cytophagaceae</taxon>
        <taxon>Rhodonellum</taxon>
    </lineage>
</organism>
<reference evidence="2 3" key="1">
    <citation type="journal article" date="2013" name="Genome Announc.">
        <title>Draft Genome Sequence of the Psychrophilic and Alkaliphilic Rhodonellum psychrophilum Strain GCM71T.</title>
        <authorList>
            <person name="Hauptmann A.L."/>
            <person name="Glaring M.A."/>
            <person name="Hallin P.F."/>
            <person name="Prieme A."/>
            <person name="Stougaard P."/>
        </authorList>
    </citation>
    <scope>NUCLEOTIDE SEQUENCE [LARGE SCALE GENOMIC DNA]</scope>
    <source>
        <strain evidence="2 3">GCM71</strain>
    </source>
</reference>
<dbReference type="CDD" id="cd02955">
    <property type="entry name" value="SSP411"/>
    <property type="match status" value="1"/>
</dbReference>
<gene>
    <name evidence="2" type="ORF">P872_08600</name>
</gene>
<dbReference type="Pfam" id="PF03190">
    <property type="entry name" value="Thioredox_DsbH"/>
    <property type="match status" value="1"/>
</dbReference>
<keyword evidence="3" id="KW-1185">Reference proteome</keyword>
<dbReference type="InterPro" id="IPR024705">
    <property type="entry name" value="Ssp411"/>
</dbReference>
<dbReference type="PIRSF" id="PIRSF006402">
    <property type="entry name" value="UCP006402_thioredoxin"/>
    <property type="match status" value="1"/>
</dbReference>
<dbReference type="InterPro" id="IPR036249">
    <property type="entry name" value="Thioredoxin-like_sf"/>
</dbReference>
<dbReference type="eggNOG" id="COG1331">
    <property type="taxonomic scope" value="Bacteria"/>
</dbReference>
<comment type="caution">
    <text evidence="2">The sequence shown here is derived from an EMBL/GenBank/DDBJ whole genome shotgun (WGS) entry which is preliminary data.</text>
</comment>
<sequence>MILIFPKRSTNSGSRFNTGGNKIRFAPPHVIVNRDFPFINFYFSMKTNRLIHSQSPYLLQHAHNPVDWYPWGEEALRKSKAENKPILVSIGYSACHWCHVMEKESFEDATTAALMNTHFVCIKIDREERPDLDNIYMEAVQTMGLQGGWPLNVFLMPNQKPFYGGTYFPNKQWKGLLSNIADSFEKHFDQLAESAEGFGKSIARSESEKYDLKAAKALLSKEELAAVVKQLRDKFDPEWGGMKRSPKFPMPAIWSFLLDYGVLKKDETLLDEVFFTLRKIGMGGIYDHLRGGFSRYSVDGEWFAPHFEKMLYDNGQLLELYAKAFQITQDPFFKEKVNETLGWLESEMLQEEGGFFAAQDADSEGVEGKFHTWKYTELESLLGEDLGWFAKLYTLKKDGNWEEGVNILFQTDSYETLAKAEGISETEYLKRLQQTKEKLLQVRSKRIYPGLDDKILSGWNGLMISGLVQAYLATSDIKPLDLAVSNGEFILKKMLLNGVLQRSYKNGTAYTPAFLEDYAAVIRGFIALYQATFDQKWLIEAKKLCDFVLDNFLDPEDGFFFFNNPKAEKLIANKKELFDNVIPASNSIMARNLQDLGLYFYEEKYAEIAQNMLGSIHKLIVSEPAYLCNWASLYLTTLVRKAEIVIVGTGAKDKAKTLMQSHHPHFILAATENVGENPPLLAHKTPDLEGNALIYVCFNKACQKPVADPADALVQLPTLA</sequence>